<dbReference type="PROSITE" id="PS00211">
    <property type="entry name" value="ABC_TRANSPORTER_1"/>
    <property type="match status" value="1"/>
</dbReference>
<dbReference type="GO" id="GO:0016887">
    <property type="term" value="F:ATP hydrolysis activity"/>
    <property type="evidence" value="ECO:0007669"/>
    <property type="project" value="InterPro"/>
</dbReference>
<reference evidence="6 7" key="1">
    <citation type="submission" date="2023-04" db="EMBL/GenBank/DDBJ databases">
        <authorList>
            <person name="Hsu D."/>
        </authorList>
    </citation>
    <scope>NUCLEOTIDE SEQUENCE [LARGE SCALE GENOMIC DNA]</scope>
    <source>
        <strain evidence="6 7">MK1</strain>
    </source>
</reference>
<evidence type="ECO:0000256" key="2">
    <source>
        <dbReference type="ARBA" id="ARBA00022448"/>
    </source>
</evidence>
<dbReference type="Gene3D" id="3.40.50.300">
    <property type="entry name" value="P-loop containing nucleotide triphosphate hydrolases"/>
    <property type="match status" value="1"/>
</dbReference>
<evidence type="ECO:0000259" key="5">
    <source>
        <dbReference type="PROSITE" id="PS50893"/>
    </source>
</evidence>
<dbReference type="AlphaFoldDB" id="A0AAU0UK84"/>
<dbReference type="InterPro" id="IPR003593">
    <property type="entry name" value="AAA+_ATPase"/>
</dbReference>
<protein>
    <submittedName>
        <fullName evidence="6">Dipeptide ABC transporter ATP-binding protein</fullName>
    </submittedName>
</protein>
<dbReference type="InterPro" id="IPR027417">
    <property type="entry name" value="P-loop_NTPase"/>
</dbReference>
<name>A0AAU0UK84_9FIRM</name>
<dbReference type="GO" id="GO:0005524">
    <property type="term" value="F:ATP binding"/>
    <property type="evidence" value="ECO:0007669"/>
    <property type="project" value="UniProtKB-KW"/>
</dbReference>
<dbReference type="NCBIfam" id="NF008453">
    <property type="entry name" value="PRK11308.1"/>
    <property type="match status" value="1"/>
</dbReference>
<feature type="domain" description="ABC transporter" evidence="5">
    <location>
        <begin position="15"/>
        <end position="265"/>
    </location>
</feature>
<dbReference type="RefSeq" id="WP_366923476.1">
    <property type="nucleotide sequence ID" value="NZ_CP121694.1"/>
</dbReference>
<keyword evidence="7" id="KW-1185">Reference proteome</keyword>
<evidence type="ECO:0000256" key="1">
    <source>
        <dbReference type="ARBA" id="ARBA00005417"/>
    </source>
</evidence>
<dbReference type="SMART" id="SM00382">
    <property type="entry name" value="AAA"/>
    <property type="match status" value="1"/>
</dbReference>
<accession>A0AAU0UK84</accession>
<dbReference type="FunFam" id="3.40.50.300:FF:000016">
    <property type="entry name" value="Oligopeptide ABC transporter ATP-binding component"/>
    <property type="match status" value="1"/>
</dbReference>
<dbReference type="EMBL" id="CP121694">
    <property type="protein sequence ID" value="WRO20586.1"/>
    <property type="molecule type" value="Genomic_DNA"/>
</dbReference>
<dbReference type="InterPro" id="IPR013563">
    <property type="entry name" value="Oligopep_ABC_C"/>
</dbReference>
<dbReference type="CDD" id="cd03257">
    <property type="entry name" value="ABC_NikE_OppD_transporters"/>
    <property type="match status" value="1"/>
</dbReference>
<keyword evidence="3" id="KW-0547">Nucleotide-binding</keyword>
<dbReference type="NCBIfam" id="TIGR01727">
    <property type="entry name" value="oligo_HPY"/>
    <property type="match status" value="1"/>
</dbReference>
<dbReference type="Pfam" id="PF00005">
    <property type="entry name" value="ABC_tran"/>
    <property type="match status" value="1"/>
</dbReference>
<dbReference type="InterPro" id="IPR003439">
    <property type="entry name" value="ABC_transporter-like_ATP-bd"/>
</dbReference>
<evidence type="ECO:0000313" key="6">
    <source>
        <dbReference type="EMBL" id="WRO20586.1"/>
    </source>
</evidence>
<sequence>MPITIASSTGAKSLIDVQDLCKYFPISKGIFSGVRGQVHAVDKVSFSIEAGETFGLVGESGCGKTTVARLILRLLKPSSGNIYFQGNDITAFKERRLRYLRREMQIIFQDPMASLNPRLTIGELIGEPLEIHGVGNKKERKQNVKELLDAVGLQQNHYYHFPHELSGGQRQRVGIARALALRPKLIIADEPVSALDVSIRSQIINLLRDLQEEFNLTYLFITHDMSVIKHISNRVGVMYLGKILELAPKETLFRQPRHPYTQALLSAIPIPNPEIERTRILLQGDIPNPINPPLGCPFHTRCLYASNRCKEEEPLLRQVEGGHFVACHL</sequence>
<keyword evidence="2" id="KW-0813">Transport</keyword>
<dbReference type="Pfam" id="PF08352">
    <property type="entry name" value="oligo_HPY"/>
    <property type="match status" value="1"/>
</dbReference>
<dbReference type="InterPro" id="IPR050319">
    <property type="entry name" value="ABC_transp_ATP-bind"/>
</dbReference>
<dbReference type="GO" id="GO:0015833">
    <property type="term" value="P:peptide transport"/>
    <property type="evidence" value="ECO:0007669"/>
    <property type="project" value="InterPro"/>
</dbReference>
<evidence type="ECO:0000256" key="3">
    <source>
        <dbReference type="ARBA" id="ARBA00022741"/>
    </source>
</evidence>
<gene>
    <name evidence="6" type="ORF">MFMK1_000369</name>
</gene>
<proteinExistence type="inferred from homology"/>
<dbReference type="Proteomes" id="UP001329915">
    <property type="component" value="Chromosome"/>
</dbReference>
<dbReference type="PANTHER" id="PTHR43776">
    <property type="entry name" value="TRANSPORT ATP-BINDING PROTEIN"/>
    <property type="match status" value="1"/>
</dbReference>
<organism evidence="6 7">
    <name type="scientific">Metallumcola ferriviriculae</name>
    <dbReference type="NCBI Taxonomy" id="3039180"/>
    <lineage>
        <taxon>Bacteria</taxon>
        <taxon>Bacillati</taxon>
        <taxon>Bacillota</taxon>
        <taxon>Clostridia</taxon>
        <taxon>Neomoorellales</taxon>
        <taxon>Desulfitibacteraceae</taxon>
        <taxon>Metallumcola</taxon>
    </lineage>
</organism>
<dbReference type="SUPFAM" id="SSF52540">
    <property type="entry name" value="P-loop containing nucleoside triphosphate hydrolases"/>
    <property type="match status" value="1"/>
</dbReference>
<dbReference type="KEGG" id="dbc:MFMK1_000369"/>
<evidence type="ECO:0000256" key="4">
    <source>
        <dbReference type="ARBA" id="ARBA00022840"/>
    </source>
</evidence>
<comment type="similarity">
    <text evidence="1">Belongs to the ABC transporter superfamily.</text>
</comment>
<keyword evidence="4 6" id="KW-0067">ATP-binding</keyword>
<dbReference type="GO" id="GO:0055085">
    <property type="term" value="P:transmembrane transport"/>
    <property type="evidence" value="ECO:0007669"/>
    <property type="project" value="UniProtKB-ARBA"/>
</dbReference>
<evidence type="ECO:0000313" key="7">
    <source>
        <dbReference type="Proteomes" id="UP001329915"/>
    </source>
</evidence>
<dbReference type="InterPro" id="IPR017871">
    <property type="entry name" value="ABC_transporter-like_CS"/>
</dbReference>
<dbReference type="PANTHER" id="PTHR43776:SF8">
    <property type="entry name" value="ABC TRANSPORTER, ATP-BINDING PROTEIN"/>
    <property type="match status" value="1"/>
</dbReference>
<dbReference type="PROSITE" id="PS50893">
    <property type="entry name" value="ABC_TRANSPORTER_2"/>
    <property type="match status" value="1"/>
</dbReference>